<dbReference type="RefSeq" id="WP_193951711.1">
    <property type="nucleotide sequence ID" value="NZ_JADEYS010000002.1"/>
</dbReference>
<dbReference type="Pfam" id="PF00072">
    <property type="entry name" value="Response_reg"/>
    <property type="match status" value="1"/>
</dbReference>
<dbReference type="GO" id="GO:0000160">
    <property type="term" value="P:phosphorelay signal transduction system"/>
    <property type="evidence" value="ECO:0007669"/>
    <property type="project" value="InterPro"/>
</dbReference>
<feature type="domain" description="HD-GYP" evidence="4">
    <location>
        <begin position="170"/>
        <end position="367"/>
    </location>
</feature>
<dbReference type="InterPro" id="IPR003607">
    <property type="entry name" value="HD/PDEase_dom"/>
</dbReference>
<feature type="modified residue" description="4-aspartylphosphate" evidence="1">
    <location>
        <position position="56"/>
    </location>
</feature>
<dbReference type="PROSITE" id="PS50110">
    <property type="entry name" value="RESPONSE_REGULATORY"/>
    <property type="match status" value="1"/>
</dbReference>
<reference evidence="5" key="1">
    <citation type="submission" date="2020-10" db="EMBL/GenBank/DDBJ databases">
        <title>Bacterium isolated from coastal waters sediment.</title>
        <authorList>
            <person name="Chen R.-J."/>
            <person name="Lu D.-C."/>
            <person name="Zhu K.-L."/>
            <person name="Du Z.-J."/>
        </authorList>
    </citation>
    <scope>NUCLEOTIDE SEQUENCE</scope>
    <source>
        <strain evidence="5">N1Y112</strain>
    </source>
</reference>
<evidence type="ECO:0000313" key="5">
    <source>
        <dbReference type="EMBL" id="MBE9396158.1"/>
    </source>
</evidence>
<dbReference type="PANTHER" id="PTHR45228">
    <property type="entry name" value="CYCLIC DI-GMP PHOSPHODIESTERASE TM_0186-RELATED"/>
    <property type="match status" value="1"/>
</dbReference>
<keyword evidence="2" id="KW-0175">Coiled coil</keyword>
<gene>
    <name evidence="5" type="ORF">IOQ59_02660</name>
</gene>
<dbReference type="AlphaFoldDB" id="A0A8J7FF98"/>
<dbReference type="SMART" id="SM00448">
    <property type="entry name" value="REC"/>
    <property type="match status" value="1"/>
</dbReference>
<evidence type="ECO:0000259" key="3">
    <source>
        <dbReference type="PROSITE" id="PS50110"/>
    </source>
</evidence>
<dbReference type="InterPro" id="IPR037522">
    <property type="entry name" value="HD_GYP_dom"/>
</dbReference>
<dbReference type="SUPFAM" id="SSF109604">
    <property type="entry name" value="HD-domain/PDEase-like"/>
    <property type="match status" value="1"/>
</dbReference>
<organism evidence="5 6">
    <name type="scientific">Pontibacterium sinense</name>
    <dbReference type="NCBI Taxonomy" id="2781979"/>
    <lineage>
        <taxon>Bacteria</taxon>
        <taxon>Pseudomonadati</taxon>
        <taxon>Pseudomonadota</taxon>
        <taxon>Gammaproteobacteria</taxon>
        <taxon>Oceanospirillales</taxon>
        <taxon>Oceanospirillaceae</taxon>
        <taxon>Pontibacterium</taxon>
    </lineage>
</organism>
<comment type="caution">
    <text evidence="5">The sequence shown here is derived from an EMBL/GenBank/DDBJ whole genome shotgun (WGS) entry which is preliminary data.</text>
</comment>
<feature type="domain" description="Response regulatory" evidence="3">
    <location>
        <begin position="7"/>
        <end position="122"/>
    </location>
</feature>
<dbReference type="InterPro" id="IPR011006">
    <property type="entry name" value="CheY-like_superfamily"/>
</dbReference>
<dbReference type="Gene3D" id="3.40.50.2300">
    <property type="match status" value="1"/>
</dbReference>
<name>A0A8J7FF98_9GAMM</name>
<proteinExistence type="predicted"/>
<dbReference type="InterPro" id="IPR001789">
    <property type="entry name" value="Sig_transdc_resp-reg_receiver"/>
</dbReference>
<dbReference type="Pfam" id="PF13487">
    <property type="entry name" value="HD_5"/>
    <property type="match status" value="1"/>
</dbReference>
<keyword evidence="6" id="KW-1185">Reference proteome</keyword>
<dbReference type="EMBL" id="JADEYS010000002">
    <property type="protein sequence ID" value="MBE9396158.1"/>
    <property type="molecule type" value="Genomic_DNA"/>
</dbReference>
<dbReference type="Proteomes" id="UP000640333">
    <property type="component" value="Unassembled WGS sequence"/>
</dbReference>
<feature type="coiled-coil region" evidence="2">
    <location>
        <begin position="124"/>
        <end position="154"/>
    </location>
</feature>
<dbReference type="CDD" id="cd00077">
    <property type="entry name" value="HDc"/>
    <property type="match status" value="1"/>
</dbReference>
<dbReference type="CDD" id="cd17569">
    <property type="entry name" value="REC_HupR-like"/>
    <property type="match status" value="1"/>
</dbReference>
<evidence type="ECO:0000259" key="4">
    <source>
        <dbReference type="PROSITE" id="PS51832"/>
    </source>
</evidence>
<dbReference type="GO" id="GO:0008081">
    <property type="term" value="F:phosphoric diester hydrolase activity"/>
    <property type="evidence" value="ECO:0007669"/>
    <property type="project" value="UniProtKB-ARBA"/>
</dbReference>
<evidence type="ECO:0000313" key="6">
    <source>
        <dbReference type="Proteomes" id="UP000640333"/>
    </source>
</evidence>
<dbReference type="SUPFAM" id="SSF52172">
    <property type="entry name" value="CheY-like"/>
    <property type="match status" value="1"/>
</dbReference>
<accession>A0A8J7FF98</accession>
<evidence type="ECO:0000256" key="2">
    <source>
        <dbReference type="SAM" id="Coils"/>
    </source>
</evidence>
<keyword evidence="1" id="KW-0597">Phosphoprotein</keyword>
<evidence type="ECO:0000256" key="1">
    <source>
        <dbReference type="PROSITE-ProRule" id="PRU00169"/>
    </source>
</evidence>
<protein>
    <submittedName>
        <fullName evidence="5">Response regulator</fullName>
    </submittedName>
</protein>
<dbReference type="Gene3D" id="1.10.3210.10">
    <property type="entry name" value="Hypothetical protein af1432"/>
    <property type="match status" value="1"/>
</dbReference>
<dbReference type="PANTHER" id="PTHR45228:SF8">
    <property type="entry name" value="TWO-COMPONENT RESPONSE REGULATOR-RELATED"/>
    <property type="match status" value="1"/>
</dbReference>
<dbReference type="PROSITE" id="PS51832">
    <property type="entry name" value="HD_GYP"/>
    <property type="match status" value="1"/>
</dbReference>
<dbReference type="InterPro" id="IPR052020">
    <property type="entry name" value="Cyclic_di-GMP/3'3'-cGAMP_PDE"/>
</dbReference>
<sequence length="427" mass="48485">MDYSAHTLMLVDDESQILKALTRVVRPLKCKVIAHESAVAALEELQTTSVDLIISDMRMPEMSGEVFLEQVAEQWPDTERIVMTGYADLQASIDAINRGRISRFMAKPWSDEEVTKVVRKGFELASLRRRNEELQALTEQKNQELAQLNKSLETKVLARTEQLRAVNDGLKNSYRSVVRMFSTLTARRLGMKASDNNQNLNRLLLGVAKACGVEGAELKQLYYAWQLRNIGKLSLSDDLLFKPYVELPADKQRQFQNHPILAQAATLLVKPLYPAGNIIVQHKEYLDGTGYPRGLKNPEITKPARILCVVNDYIELIAGTYQERAYSTNEALNFLKNYATEKYDDDVVNTLERVVRVLSKEGDINQDDCIGSKDLQVGMTLSRDLISRQGILLLSAGQVIDDTVVERVREIEFNLEEQFEMYVHNKK</sequence>